<dbReference type="AlphaFoldDB" id="A0AA37MEH9"/>
<keyword evidence="4" id="KW-1185">Reference proteome</keyword>
<accession>A0AA37MEH9</accession>
<evidence type="ECO:0000256" key="2">
    <source>
        <dbReference type="SAM" id="SignalP"/>
    </source>
</evidence>
<feature type="chain" id="PRO_5041251342" evidence="2">
    <location>
        <begin position="21"/>
        <end position="140"/>
    </location>
</feature>
<gene>
    <name evidence="3" type="ORF">NBEOAGPD_4233</name>
</gene>
<dbReference type="Proteomes" id="UP001055108">
    <property type="component" value="Unassembled WGS sequence"/>
</dbReference>
<comment type="caution">
    <text evidence="3">The sequence shown here is derived from an EMBL/GenBank/DDBJ whole genome shotgun (WGS) entry which is preliminary data.</text>
</comment>
<keyword evidence="2" id="KW-0732">Signal</keyword>
<feature type="signal peptide" evidence="2">
    <location>
        <begin position="1"/>
        <end position="20"/>
    </location>
</feature>
<dbReference type="EMBL" id="BPQM01000122">
    <property type="protein sequence ID" value="GJD80988.1"/>
    <property type="molecule type" value="Genomic_DNA"/>
</dbReference>
<sequence length="140" mass="14737">MKTALLGSLAVLALVSAAEARPRAKADAEAVLAPLRQAATDCFAETVMANPGAMNHARAGRWYQAAGVIGFLCRPEVDAMVLAHDRAYGPGTGDRYFKGAYARHLDQQLAARVQPLLERKAVASAEPPAEKAPAEDAGEP</sequence>
<name>A0AA37MEH9_9HYPH</name>
<reference evidence="3" key="2">
    <citation type="submission" date="2021-08" db="EMBL/GenBank/DDBJ databases">
        <authorList>
            <person name="Tani A."/>
            <person name="Ola A."/>
            <person name="Ogura Y."/>
            <person name="Katsura K."/>
            <person name="Hayashi T."/>
        </authorList>
    </citation>
    <scope>NUCLEOTIDE SEQUENCE</scope>
    <source>
        <strain evidence="3">NBRC 103626</strain>
    </source>
</reference>
<evidence type="ECO:0000313" key="3">
    <source>
        <dbReference type="EMBL" id="GJD80988.1"/>
    </source>
</evidence>
<feature type="region of interest" description="Disordered" evidence="1">
    <location>
        <begin position="120"/>
        <end position="140"/>
    </location>
</feature>
<evidence type="ECO:0000313" key="4">
    <source>
        <dbReference type="Proteomes" id="UP001055108"/>
    </source>
</evidence>
<organism evidence="3 4">
    <name type="scientific">Methylobacterium gregans</name>
    <dbReference type="NCBI Taxonomy" id="374424"/>
    <lineage>
        <taxon>Bacteria</taxon>
        <taxon>Pseudomonadati</taxon>
        <taxon>Pseudomonadota</taxon>
        <taxon>Alphaproteobacteria</taxon>
        <taxon>Hyphomicrobiales</taxon>
        <taxon>Methylobacteriaceae</taxon>
        <taxon>Methylobacterium</taxon>
    </lineage>
</organism>
<protein>
    <submittedName>
        <fullName evidence="3">Uncharacterized protein</fullName>
    </submittedName>
</protein>
<proteinExistence type="predicted"/>
<reference evidence="3" key="1">
    <citation type="journal article" date="2016" name="Front. Microbiol.">
        <title>Genome Sequence of the Piezophilic, Mesophilic Sulfate-Reducing Bacterium Desulfovibrio indicus J2T.</title>
        <authorList>
            <person name="Cao J."/>
            <person name="Maignien L."/>
            <person name="Shao Z."/>
            <person name="Alain K."/>
            <person name="Jebbar M."/>
        </authorList>
    </citation>
    <scope>NUCLEOTIDE SEQUENCE</scope>
    <source>
        <strain evidence="3">NBRC 103626</strain>
    </source>
</reference>
<evidence type="ECO:0000256" key="1">
    <source>
        <dbReference type="SAM" id="MobiDB-lite"/>
    </source>
</evidence>
<dbReference type="RefSeq" id="WP_238306107.1">
    <property type="nucleotide sequence ID" value="NZ_BPQM01000122.1"/>
</dbReference>